<keyword evidence="3" id="KW-0813">Transport</keyword>
<comment type="subcellular location">
    <subcellularLocation>
        <location evidence="1">Membrane</location>
        <topology evidence="1">Multi-pass membrane protein</topology>
    </subcellularLocation>
</comment>
<keyword evidence="5 8" id="KW-1133">Transmembrane helix</keyword>
<dbReference type="InterPro" id="IPR027470">
    <property type="entry name" value="Cation_efflux_CTD"/>
</dbReference>
<dbReference type="InterPro" id="IPR058533">
    <property type="entry name" value="Cation_efflux_TM"/>
</dbReference>
<evidence type="ECO:0000256" key="7">
    <source>
        <dbReference type="ARBA" id="ARBA00023136"/>
    </source>
</evidence>
<dbReference type="PANTHER" id="PTHR11562:SF17">
    <property type="entry name" value="RE54080P-RELATED"/>
    <property type="match status" value="1"/>
</dbReference>
<dbReference type="GO" id="GO:0005886">
    <property type="term" value="C:plasma membrane"/>
    <property type="evidence" value="ECO:0007669"/>
    <property type="project" value="TreeGrafter"/>
</dbReference>
<proteinExistence type="inferred from homology"/>
<evidence type="ECO:0000259" key="10">
    <source>
        <dbReference type="Pfam" id="PF16916"/>
    </source>
</evidence>
<evidence type="ECO:0000256" key="5">
    <source>
        <dbReference type="ARBA" id="ARBA00022989"/>
    </source>
</evidence>
<evidence type="ECO:0000256" key="4">
    <source>
        <dbReference type="ARBA" id="ARBA00022692"/>
    </source>
</evidence>
<comment type="caution">
    <text evidence="11">The sequence shown here is derived from an EMBL/GenBank/DDBJ whole genome shotgun (WGS) entry which is preliminary data.</text>
</comment>
<feature type="domain" description="Cation efflux protein cytoplasmic" evidence="10">
    <location>
        <begin position="237"/>
        <end position="313"/>
    </location>
</feature>
<evidence type="ECO:0000256" key="1">
    <source>
        <dbReference type="ARBA" id="ARBA00004141"/>
    </source>
</evidence>
<dbReference type="InterPro" id="IPR002524">
    <property type="entry name" value="Cation_efflux"/>
</dbReference>
<feature type="transmembrane region" description="Helical" evidence="8">
    <location>
        <begin position="176"/>
        <end position="198"/>
    </location>
</feature>
<feature type="transmembrane region" description="Helical" evidence="8">
    <location>
        <begin position="109"/>
        <end position="131"/>
    </location>
</feature>
<feature type="domain" description="Cation efflux protein transmembrane" evidence="9">
    <location>
        <begin position="43"/>
        <end position="233"/>
    </location>
</feature>
<evidence type="ECO:0000256" key="2">
    <source>
        <dbReference type="ARBA" id="ARBA00008873"/>
    </source>
</evidence>
<dbReference type="Pfam" id="PF01545">
    <property type="entry name" value="Cation_efflux"/>
    <property type="match status" value="1"/>
</dbReference>
<evidence type="ECO:0000256" key="6">
    <source>
        <dbReference type="ARBA" id="ARBA00023065"/>
    </source>
</evidence>
<dbReference type="Gene3D" id="1.20.1510.10">
    <property type="entry name" value="Cation efflux protein transmembrane domain"/>
    <property type="match status" value="1"/>
</dbReference>
<dbReference type="SUPFAM" id="SSF160240">
    <property type="entry name" value="Cation efflux protein cytoplasmic domain-like"/>
    <property type="match status" value="1"/>
</dbReference>
<dbReference type="SUPFAM" id="SSF161111">
    <property type="entry name" value="Cation efflux protein transmembrane domain-like"/>
    <property type="match status" value="1"/>
</dbReference>
<dbReference type="NCBIfam" id="TIGR01297">
    <property type="entry name" value="CDF"/>
    <property type="match status" value="1"/>
</dbReference>
<dbReference type="EMBL" id="BART01001507">
    <property type="protein sequence ID" value="GAG70133.1"/>
    <property type="molecule type" value="Genomic_DNA"/>
</dbReference>
<evidence type="ECO:0000256" key="8">
    <source>
        <dbReference type="SAM" id="Phobius"/>
    </source>
</evidence>
<dbReference type="AlphaFoldDB" id="X1ABR9"/>
<keyword evidence="7 8" id="KW-0472">Membrane</keyword>
<dbReference type="InterPro" id="IPR036837">
    <property type="entry name" value="Cation_efflux_CTD_sf"/>
</dbReference>
<dbReference type="Pfam" id="PF16916">
    <property type="entry name" value="ZT_dimer"/>
    <property type="match status" value="1"/>
</dbReference>
<protein>
    <recommendedName>
        <fullName evidence="12">Cation efflux protein cytoplasmic domain-containing protein</fullName>
    </recommendedName>
</protein>
<gene>
    <name evidence="11" type="ORF">S01H4_05261</name>
</gene>
<evidence type="ECO:0000313" key="11">
    <source>
        <dbReference type="EMBL" id="GAG70133.1"/>
    </source>
</evidence>
<reference evidence="11" key="1">
    <citation type="journal article" date="2014" name="Front. Microbiol.">
        <title>High frequency of phylogenetically diverse reductive dehalogenase-homologous genes in deep subseafloor sedimentary metagenomes.</title>
        <authorList>
            <person name="Kawai M."/>
            <person name="Futagami T."/>
            <person name="Toyoda A."/>
            <person name="Takaki Y."/>
            <person name="Nishi S."/>
            <person name="Hori S."/>
            <person name="Arai W."/>
            <person name="Tsubouchi T."/>
            <person name="Morono Y."/>
            <person name="Uchiyama I."/>
            <person name="Ito T."/>
            <person name="Fujiyama A."/>
            <person name="Inagaki F."/>
            <person name="Takami H."/>
        </authorList>
    </citation>
    <scope>NUCLEOTIDE SEQUENCE</scope>
    <source>
        <strain evidence="11">Expedition CK06-06</strain>
    </source>
</reference>
<evidence type="ECO:0000259" key="9">
    <source>
        <dbReference type="Pfam" id="PF01545"/>
    </source>
</evidence>
<comment type="similarity">
    <text evidence="2">Belongs to the cation diffusion facilitator (CDF) transporter (TC 2.A.4) family. SLC30A subfamily.</text>
</comment>
<feature type="transmembrane region" description="Helical" evidence="8">
    <location>
        <begin position="204"/>
        <end position="226"/>
    </location>
</feature>
<feature type="transmembrane region" description="Helical" evidence="8">
    <location>
        <begin position="75"/>
        <end position="97"/>
    </location>
</feature>
<keyword evidence="4 8" id="KW-0812">Transmembrane</keyword>
<dbReference type="InterPro" id="IPR027469">
    <property type="entry name" value="Cation_efflux_TMD_sf"/>
</dbReference>
<evidence type="ECO:0008006" key="12">
    <source>
        <dbReference type="Google" id="ProtNLM"/>
    </source>
</evidence>
<dbReference type="InterPro" id="IPR050681">
    <property type="entry name" value="CDF/SLC30A"/>
</dbReference>
<keyword evidence="6" id="KW-0406">Ion transport</keyword>
<dbReference type="GO" id="GO:0005385">
    <property type="term" value="F:zinc ion transmembrane transporter activity"/>
    <property type="evidence" value="ECO:0007669"/>
    <property type="project" value="TreeGrafter"/>
</dbReference>
<accession>X1ABR9</accession>
<dbReference type="PANTHER" id="PTHR11562">
    <property type="entry name" value="CATION EFFLUX PROTEIN/ ZINC TRANSPORTER"/>
    <property type="match status" value="1"/>
</dbReference>
<feature type="transmembrane region" description="Helical" evidence="8">
    <location>
        <begin position="143"/>
        <end position="164"/>
    </location>
</feature>
<organism evidence="11">
    <name type="scientific">marine sediment metagenome</name>
    <dbReference type="NCBI Taxonomy" id="412755"/>
    <lineage>
        <taxon>unclassified sequences</taxon>
        <taxon>metagenomes</taxon>
        <taxon>ecological metagenomes</taxon>
    </lineage>
</organism>
<name>X1ABR9_9ZZZZ</name>
<feature type="transmembrane region" description="Helical" evidence="8">
    <location>
        <begin position="44"/>
        <end position="63"/>
    </location>
</feature>
<sequence>MAYFLKKGKLSPAYEDPMHAGSDLGKNSRSLDEDRLLKGTRLKLVIIITAIVMGIEVVGGFLTNSLALLSDAGHMLTHLFALGMSFFAIVLAARPVTKEKTYGFYRAEVLVAFVNGIALLFIAAFIFYKAIFRVISPQSVAELEMLLVAILGLAANGAGIFLLSGVGRGDINVRSAFLHLIGDTASSGAVVLGGLIIYYTGNFIIDPLVSILICGLILIWAVRLLAESTNILLEATPKDVDIDEMADVIKRRVPGVKAVHDVHVWVITSHMYAMTAHVIVDDIPLSRSREILGKINKLVNDQFNISHTNIQFEVR</sequence>
<evidence type="ECO:0000256" key="3">
    <source>
        <dbReference type="ARBA" id="ARBA00022448"/>
    </source>
</evidence>